<sequence length="685" mass="74433">MTQDQANTLQGFNRVADDINQINQVKQSLTRFGLKTGKQSVAQISLNTYALQEALNSGERLAMPRGGIMVDGTATATNVPVHFSGTLRHGFIRQMGNVDTIVIDNSDGMYMPFLQGLRLEAGANLLDAVAIKILGIAAPSVTYVEKQQGFLSHIEIYGADMDTVQYCQFQFKKGIEIINPSQMTISEVYVRASTTKKAADTKGIHLISNGVTSNNTNIINCRLVSVTDGIRSDSTGFPGIEQLQIIDCYMPAVRNGVIGVNAYSAPYWRVTGCHIFAQQDCVNLNNVQESFIEHNLLYHEGNDIDEASFIRLDHTNRMLVNHNQCDYSAVSTVWDGPATRPLDPYGLIVSGTGVWSSDNTYTNNTFNLKAGGGKYAIHLRNGHENATIWGNIRTGGAETVKEELTNQAYGNRIKDNYPLDMRDVREQAVLVYKDDLNHALGRKFSANNYRSNYIYIPGAEAGNTIVEINDVPLGKTITLQSDVVVSIAPSASIILSGNVPFVFSPGDTITLRKTSPTELREVGRNYQASKLGDISANSGAFYGDVVMSSANNRQFTFSGFGAGQTISFNFGGTNSGLFSIFGGQNELRSYHGTTVFNDAGGNSPAVTIKGKAAGQSILKSLDSSGNAVIDVMQDGMKVRVHASPANPTAADIPNNYAQLWFNYTLDQVRIWFNHGGLMISTAPLA</sequence>
<accession>A0A1I1UB55</accession>
<reference evidence="1 2" key="1">
    <citation type="submission" date="2016-10" db="EMBL/GenBank/DDBJ databases">
        <authorList>
            <person name="de Groot N.N."/>
        </authorList>
    </citation>
    <scope>NUCLEOTIDE SEQUENCE [LARGE SCALE GENOMIC DNA]</scope>
    <source>
        <strain evidence="1 2">DSM 26130</strain>
    </source>
</reference>
<evidence type="ECO:0008006" key="3">
    <source>
        <dbReference type="Google" id="ProtNLM"/>
    </source>
</evidence>
<evidence type="ECO:0000313" key="1">
    <source>
        <dbReference type="EMBL" id="SFD67865.1"/>
    </source>
</evidence>
<protein>
    <recommendedName>
        <fullName evidence="3">Right handed beta helix region</fullName>
    </recommendedName>
</protein>
<dbReference type="InterPro" id="IPR011050">
    <property type="entry name" value="Pectin_lyase_fold/virulence"/>
</dbReference>
<keyword evidence="2" id="KW-1185">Reference proteome</keyword>
<dbReference type="SUPFAM" id="SSF51126">
    <property type="entry name" value="Pectin lyase-like"/>
    <property type="match status" value="1"/>
</dbReference>
<gene>
    <name evidence="1" type="ORF">SAMN05216167_106194</name>
</gene>
<dbReference type="STRING" id="662367.SAMN05216167_106194"/>
<proteinExistence type="predicted"/>
<dbReference type="Proteomes" id="UP000198598">
    <property type="component" value="Unassembled WGS sequence"/>
</dbReference>
<dbReference type="EMBL" id="FOLQ01000006">
    <property type="protein sequence ID" value="SFD67865.1"/>
    <property type="molecule type" value="Genomic_DNA"/>
</dbReference>
<name>A0A1I1UB55_9BACT</name>
<dbReference type="RefSeq" id="WP_093828438.1">
    <property type="nucleotide sequence ID" value="NZ_FOLQ01000006.1"/>
</dbReference>
<evidence type="ECO:0000313" key="2">
    <source>
        <dbReference type="Proteomes" id="UP000198598"/>
    </source>
</evidence>
<dbReference type="AlphaFoldDB" id="A0A1I1UB55"/>
<organism evidence="1 2">
    <name type="scientific">Spirosoma endophyticum</name>
    <dbReference type="NCBI Taxonomy" id="662367"/>
    <lineage>
        <taxon>Bacteria</taxon>
        <taxon>Pseudomonadati</taxon>
        <taxon>Bacteroidota</taxon>
        <taxon>Cytophagia</taxon>
        <taxon>Cytophagales</taxon>
        <taxon>Cytophagaceae</taxon>
        <taxon>Spirosoma</taxon>
    </lineage>
</organism>